<accession>A0A917DWU2</accession>
<reference evidence="2" key="2">
    <citation type="submission" date="2020-09" db="EMBL/GenBank/DDBJ databases">
        <authorList>
            <person name="Sun Q."/>
            <person name="Zhou Y."/>
        </authorList>
    </citation>
    <scope>NUCLEOTIDE SEQUENCE</scope>
    <source>
        <strain evidence="2">CGMCC 1.15958</strain>
    </source>
</reference>
<reference evidence="2" key="1">
    <citation type="journal article" date="2014" name="Int. J. Syst. Evol. Microbiol.">
        <title>Complete genome sequence of Corynebacterium casei LMG S-19264T (=DSM 44701T), isolated from a smear-ripened cheese.</title>
        <authorList>
            <consortium name="US DOE Joint Genome Institute (JGI-PGF)"/>
            <person name="Walter F."/>
            <person name="Albersmeier A."/>
            <person name="Kalinowski J."/>
            <person name="Ruckert C."/>
        </authorList>
    </citation>
    <scope>NUCLEOTIDE SEQUENCE</scope>
    <source>
        <strain evidence="2">CGMCC 1.15958</strain>
    </source>
</reference>
<proteinExistence type="predicted"/>
<evidence type="ECO:0000259" key="1">
    <source>
        <dbReference type="Pfam" id="PF20243"/>
    </source>
</evidence>
<evidence type="ECO:0000313" key="3">
    <source>
        <dbReference type="Proteomes" id="UP000609064"/>
    </source>
</evidence>
<organism evidence="2 3">
    <name type="scientific">Emticicia aquatilis</name>
    <dbReference type="NCBI Taxonomy" id="1537369"/>
    <lineage>
        <taxon>Bacteria</taxon>
        <taxon>Pseudomonadati</taxon>
        <taxon>Bacteroidota</taxon>
        <taxon>Cytophagia</taxon>
        <taxon>Cytophagales</taxon>
        <taxon>Leadbetterellaceae</taxon>
        <taxon>Emticicia</taxon>
    </lineage>
</organism>
<dbReference type="Pfam" id="PF20243">
    <property type="entry name" value="MbnP"/>
    <property type="match status" value="1"/>
</dbReference>
<gene>
    <name evidence="2" type="ORF">GCM10011514_42640</name>
</gene>
<protein>
    <recommendedName>
        <fullName evidence="1">Copper-binding protein MbnP-like domain-containing protein</fullName>
    </recommendedName>
</protein>
<feature type="domain" description="Copper-binding protein MbnP-like" evidence="1">
    <location>
        <begin position="32"/>
        <end position="238"/>
    </location>
</feature>
<name>A0A917DWU2_9BACT</name>
<comment type="caution">
    <text evidence="2">The sequence shown here is derived from an EMBL/GenBank/DDBJ whole genome shotgun (WGS) entry which is preliminary data.</text>
</comment>
<dbReference type="AlphaFoldDB" id="A0A917DWU2"/>
<dbReference type="RefSeq" id="WP_188769188.1">
    <property type="nucleotide sequence ID" value="NZ_BMKK01000010.1"/>
</dbReference>
<sequence length="268" mass="29388">MKNISKLFLAIFATVSIISCQKEEEIGPNDKNSVILEFDNRIGDQKLVLGATKAKNAAGEEFTVTKLNYFVSNIALKKENGEVVKFPDQYFLVRQSDANSLNITLKDVPAANYTGLTYTIGVDSLKSISDVSQRTGVLDPASYGSDNMYWSWNSGYIFFKMEGTSPAIPANMMGMTEYQFHIGGFGGRTAVTPNNLKTLNFTFGEAATVRKDIAPAIHIINDITKVFSAKNKISIATSYMIHAPAAGTVIAENYAQSFIVDHVHNDKD</sequence>
<dbReference type="InterPro" id="IPR046863">
    <property type="entry name" value="MbnP-like_dom"/>
</dbReference>
<evidence type="ECO:0000313" key="2">
    <source>
        <dbReference type="EMBL" id="GGD74009.1"/>
    </source>
</evidence>
<dbReference type="PROSITE" id="PS51257">
    <property type="entry name" value="PROKAR_LIPOPROTEIN"/>
    <property type="match status" value="1"/>
</dbReference>
<dbReference type="EMBL" id="BMKK01000010">
    <property type="protein sequence ID" value="GGD74009.1"/>
    <property type="molecule type" value="Genomic_DNA"/>
</dbReference>
<dbReference type="Proteomes" id="UP000609064">
    <property type="component" value="Unassembled WGS sequence"/>
</dbReference>
<keyword evidence="3" id="KW-1185">Reference proteome</keyword>